<keyword evidence="5 6" id="KW-0206">Cytoskeleton</keyword>
<reference evidence="8 9" key="2">
    <citation type="submission" date="2018-11" db="EMBL/GenBank/DDBJ databases">
        <authorList>
            <consortium name="Pathogen Informatics"/>
        </authorList>
    </citation>
    <scope>NUCLEOTIDE SEQUENCE [LARGE SCALE GENOMIC DNA]</scope>
    <source>
        <strain evidence="8">Dakar</strain>
        <strain evidence="9">Dakar, Senegal</strain>
    </source>
</reference>
<dbReference type="STRING" id="6186.A0A183JLP6"/>
<gene>
    <name evidence="8" type="ORF">SCUD_LOCUS3626</name>
</gene>
<dbReference type="GO" id="GO:0003779">
    <property type="term" value="F:actin binding"/>
    <property type="evidence" value="ECO:0007669"/>
    <property type="project" value="UniProtKB-KW"/>
</dbReference>
<feature type="chain" id="PRO_5043140598" description="Actin-related protein 2/3 complex subunit 3" evidence="7">
    <location>
        <begin position="28"/>
        <end position="139"/>
    </location>
</feature>
<dbReference type="GO" id="GO:0034314">
    <property type="term" value="P:Arp2/3 complex-mediated actin nucleation"/>
    <property type="evidence" value="ECO:0007669"/>
    <property type="project" value="UniProtKB-UniRule"/>
</dbReference>
<evidence type="ECO:0000313" key="10">
    <source>
        <dbReference type="WBParaSite" id="SCUD_0000362701-mRNA-1"/>
    </source>
</evidence>
<proteinExistence type="inferred from homology"/>
<dbReference type="GO" id="GO:0030833">
    <property type="term" value="P:regulation of actin filament polymerization"/>
    <property type="evidence" value="ECO:0007669"/>
    <property type="project" value="InterPro"/>
</dbReference>
<evidence type="ECO:0000256" key="6">
    <source>
        <dbReference type="PIRNR" id="PIRNR016315"/>
    </source>
</evidence>
<comment type="subcellular location">
    <subcellularLocation>
        <location evidence="1 6">Cytoplasm</location>
        <location evidence="1 6">Cytoskeleton</location>
    </subcellularLocation>
</comment>
<organism evidence="10">
    <name type="scientific">Schistosoma curassoni</name>
    <dbReference type="NCBI Taxonomy" id="6186"/>
    <lineage>
        <taxon>Eukaryota</taxon>
        <taxon>Metazoa</taxon>
        <taxon>Spiralia</taxon>
        <taxon>Lophotrochozoa</taxon>
        <taxon>Platyhelminthes</taxon>
        <taxon>Trematoda</taxon>
        <taxon>Digenea</taxon>
        <taxon>Strigeidida</taxon>
        <taxon>Schistosomatoidea</taxon>
        <taxon>Schistosomatidae</taxon>
        <taxon>Schistosoma</taxon>
    </lineage>
</organism>
<keyword evidence="9" id="KW-1185">Reference proteome</keyword>
<keyword evidence="7" id="KW-0732">Signal</keyword>
<dbReference type="Pfam" id="PF04062">
    <property type="entry name" value="P21-Arc"/>
    <property type="match status" value="1"/>
</dbReference>
<evidence type="ECO:0000256" key="7">
    <source>
        <dbReference type="SAM" id="SignalP"/>
    </source>
</evidence>
<dbReference type="SUPFAM" id="SSF69060">
    <property type="entry name" value="Arp2/3 complex 21 kDa subunit ARPC3"/>
    <property type="match status" value="1"/>
</dbReference>
<dbReference type="GO" id="GO:0005885">
    <property type="term" value="C:Arp2/3 protein complex"/>
    <property type="evidence" value="ECO:0007669"/>
    <property type="project" value="UniProtKB-UniRule"/>
</dbReference>
<reference evidence="10" key="1">
    <citation type="submission" date="2016-06" db="UniProtKB">
        <authorList>
            <consortium name="WormBaseParasite"/>
        </authorList>
    </citation>
    <scope>IDENTIFICATION</scope>
</reference>
<protein>
    <recommendedName>
        <fullName evidence="6">Actin-related protein 2/3 complex subunit 3</fullName>
    </recommendedName>
</protein>
<comment type="similarity">
    <text evidence="2 6">Belongs to the ARPC3 family.</text>
</comment>
<feature type="signal peptide" evidence="7">
    <location>
        <begin position="1"/>
        <end position="27"/>
    </location>
</feature>
<evidence type="ECO:0000256" key="5">
    <source>
        <dbReference type="ARBA" id="ARBA00023212"/>
    </source>
</evidence>
<name>A0A183JLP6_9TREM</name>
<dbReference type="WBParaSite" id="SCUD_0000362701-mRNA-1">
    <property type="protein sequence ID" value="SCUD_0000362701-mRNA-1"/>
    <property type="gene ID" value="SCUD_0000362701"/>
</dbReference>
<dbReference type="EMBL" id="UZAK01004212">
    <property type="protein sequence ID" value="VDO83317.1"/>
    <property type="molecule type" value="Genomic_DNA"/>
</dbReference>
<dbReference type="Proteomes" id="UP000279833">
    <property type="component" value="Unassembled WGS sequence"/>
</dbReference>
<evidence type="ECO:0000313" key="9">
    <source>
        <dbReference type="Proteomes" id="UP000279833"/>
    </source>
</evidence>
<evidence type="ECO:0000256" key="2">
    <source>
        <dbReference type="ARBA" id="ARBA00010856"/>
    </source>
</evidence>
<dbReference type="InterPro" id="IPR036753">
    <property type="entry name" value="ARPC3_sf"/>
</dbReference>
<evidence type="ECO:0000256" key="1">
    <source>
        <dbReference type="ARBA" id="ARBA00004245"/>
    </source>
</evidence>
<comment type="function">
    <text evidence="6">Functions as component of the Arp2/3 complex which is involved in regulation of actin polymerization and together with an activating nucleation-promoting factor (NPF) mediates the formation of branched actin networks.</text>
</comment>
<evidence type="ECO:0000256" key="3">
    <source>
        <dbReference type="ARBA" id="ARBA00022490"/>
    </source>
</evidence>
<dbReference type="AlphaFoldDB" id="A0A183JLP6"/>
<keyword evidence="3 6" id="KW-0963">Cytoplasm</keyword>
<accession>A0A183JLP6</accession>
<evidence type="ECO:0000313" key="8">
    <source>
        <dbReference type="EMBL" id="VDO83317.1"/>
    </source>
</evidence>
<dbReference type="InterPro" id="IPR007204">
    <property type="entry name" value="ARPC3"/>
</dbReference>
<dbReference type="PIRSF" id="PIRSF016315">
    <property type="entry name" value="ARP2/3_P21-Arc"/>
    <property type="match status" value="1"/>
</dbReference>
<keyword evidence="4 6" id="KW-0009">Actin-binding</keyword>
<evidence type="ECO:0000256" key="4">
    <source>
        <dbReference type="ARBA" id="ARBA00023203"/>
    </source>
</evidence>
<dbReference type="PANTHER" id="PTHR12391">
    <property type="entry name" value="ARP2/3 COMPLEX 21 KD SUBUNIT"/>
    <property type="match status" value="1"/>
</dbReference>
<comment type="subunit">
    <text evidence="6">Component of the Arp2/3 complex.</text>
</comment>
<dbReference type="Gene3D" id="1.10.1760.10">
    <property type="entry name" value="Actin-related protein 2/3 complex subunit 3"/>
    <property type="match status" value="1"/>
</dbReference>
<sequence length="139" mass="16297">MILLCNFSIYVLKFRCFFSLLLIQSEADRVLVYLVLYILECLRKLQRCPNRTSGAKELAAMAISRFDIPGDPDFPRELNNMYAKPKNPTEMETMRGYLTQLRQELGVRLLDKVYRDDNSPPSKVRIIFIFIWYTFGVNS</sequence>